<accession>A0A3A9ZEU6</accession>
<gene>
    <name evidence="3" type="ORF">D7294_01245</name>
</gene>
<dbReference type="GO" id="GO:0022857">
    <property type="term" value="F:transmembrane transporter activity"/>
    <property type="evidence" value="ECO:0007669"/>
    <property type="project" value="InterPro"/>
</dbReference>
<dbReference type="Gene3D" id="3.40.190.10">
    <property type="entry name" value="Periplasmic binding protein-like II"/>
    <property type="match status" value="1"/>
</dbReference>
<evidence type="ECO:0000313" key="3">
    <source>
        <dbReference type="EMBL" id="RKN46870.1"/>
    </source>
</evidence>
<dbReference type="SUPFAM" id="SSF53850">
    <property type="entry name" value="Periplasmic binding protein-like II"/>
    <property type="match status" value="1"/>
</dbReference>
<dbReference type="AlphaFoldDB" id="A0A3A9ZEU6"/>
<feature type="domain" description="ABC-type glycine betaine transport system substrate-binding" evidence="2">
    <location>
        <begin position="39"/>
        <end position="284"/>
    </location>
</feature>
<proteinExistence type="predicted"/>
<dbReference type="OrthoDB" id="7805658at2"/>
<dbReference type="Gene3D" id="3.40.190.100">
    <property type="entry name" value="Glycine betaine-binding periplasmic protein, domain 2"/>
    <property type="match status" value="1"/>
</dbReference>
<protein>
    <submittedName>
        <fullName evidence="3">Glycine/betaine ABC transporter substrate-binding protein</fullName>
    </submittedName>
</protein>
<keyword evidence="1" id="KW-0732">Signal</keyword>
<evidence type="ECO:0000256" key="1">
    <source>
        <dbReference type="SAM" id="SignalP"/>
    </source>
</evidence>
<dbReference type="PROSITE" id="PS51257">
    <property type="entry name" value="PROKAR_LIPOPROTEIN"/>
    <property type="match status" value="1"/>
</dbReference>
<reference evidence="3 4" key="1">
    <citation type="journal article" date="2014" name="Int. J. Syst. Evol. Microbiol.">
        <title>Streptomyces hoynatensis sp. nov., isolated from deep marine sediment.</title>
        <authorList>
            <person name="Veyisoglu A."/>
            <person name="Sahin N."/>
        </authorList>
    </citation>
    <scope>NUCLEOTIDE SEQUENCE [LARGE SCALE GENOMIC DNA]</scope>
    <source>
        <strain evidence="3 4">KCTC 29097</strain>
    </source>
</reference>
<dbReference type="InterPro" id="IPR007210">
    <property type="entry name" value="ABC_Gly_betaine_transp_sub-bd"/>
</dbReference>
<organism evidence="3 4">
    <name type="scientific">Streptomyces hoynatensis</name>
    <dbReference type="NCBI Taxonomy" id="1141874"/>
    <lineage>
        <taxon>Bacteria</taxon>
        <taxon>Bacillati</taxon>
        <taxon>Actinomycetota</taxon>
        <taxon>Actinomycetes</taxon>
        <taxon>Kitasatosporales</taxon>
        <taxon>Streptomycetaceae</taxon>
        <taxon>Streptomyces</taxon>
    </lineage>
</organism>
<evidence type="ECO:0000313" key="4">
    <source>
        <dbReference type="Proteomes" id="UP000272474"/>
    </source>
</evidence>
<dbReference type="GO" id="GO:0043190">
    <property type="term" value="C:ATP-binding cassette (ABC) transporter complex"/>
    <property type="evidence" value="ECO:0007669"/>
    <property type="project" value="InterPro"/>
</dbReference>
<dbReference type="RefSeq" id="WP_120674477.1">
    <property type="nucleotide sequence ID" value="NZ_RBAL01000001.1"/>
</dbReference>
<feature type="chain" id="PRO_5017430712" evidence="1">
    <location>
        <begin position="28"/>
        <end position="296"/>
    </location>
</feature>
<name>A0A3A9ZEU6_9ACTN</name>
<sequence length="296" mass="32312">MRPRIRHPLLAGLGALSLVALSACSLADGVVGTDDEPEPVTLAVPSWPGGQANVAVVAYVLENELGIPVERVETDQQSAWDALGDGSVQAILEDWGAVPERRELHVERKEDVVDAGPLGITGHVGWFVPTAWAEEHPEVLDWRNLNEFADQLGGQVLHGDPEFATRDEAIIEDLGLDYRTVATGSEESLEEQIAEAGRDGRPLLTYLWQPHWLTGRVGLSEVELPSYYPRIQLRKYLNADFADEGGEAADFLRAFSWTAEDQDYVAELIAGEGMTPTAAAEEWVGGHQATVAAWLR</sequence>
<dbReference type="Pfam" id="PF04069">
    <property type="entry name" value="OpuAC"/>
    <property type="match status" value="1"/>
</dbReference>
<keyword evidence="4" id="KW-1185">Reference proteome</keyword>
<comment type="caution">
    <text evidence="3">The sequence shown here is derived from an EMBL/GenBank/DDBJ whole genome shotgun (WGS) entry which is preliminary data.</text>
</comment>
<evidence type="ECO:0000259" key="2">
    <source>
        <dbReference type="Pfam" id="PF04069"/>
    </source>
</evidence>
<dbReference type="EMBL" id="RBAL01000001">
    <property type="protein sequence ID" value="RKN46870.1"/>
    <property type="molecule type" value="Genomic_DNA"/>
</dbReference>
<dbReference type="Proteomes" id="UP000272474">
    <property type="component" value="Unassembled WGS sequence"/>
</dbReference>
<feature type="signal peptide" evidence="1">
    <location>
        <begin position="1"/>
        <end position="27"/>
    </location>
</feature>